<keyword evidence="6" id="KW-0227">DNA damage</keyword>
<feature type="domain" description="DNA polymerase Y-family little finger" evidence="11">
    <location>
        <begin position="2"/>
        <end position="67"/>
    </location>
</feature>
<dbReference type="PANTHER" id="PTHR11076:SF33">
    <property type="entry name" value="DNA POLYMERASE KAPPA"/>
    <property type="match status" value="1"/>
</dbReference>
<keyword evidence="13" id="KW-1185">Reference proteome</keyword>
<keyword evidence="8" id="KW-0239">DNA-directed DNA polymerase</keyword>
<evidence type="ECO:0000259" key="11">
    <source>
        <dbReference type="Pfam" id="PF11799"/>
    </source>
</evidence>
<dbReference type="GO" id="GO:0003887">
    <property type="term" value="F:DNA-directed DNA polymerase activity"/>
    <property type="evidence" value="ECO:0007669"/>
    <property type="project" value="UniProtKB-KW"/>
</dbReference>
<dbReference type="EMBL" id="MJUW02000067">
    <property type="protein sequence ID" value="OQD45958.1"/>
    <property type="molecule type" value="Genomic_DNA"/>
</dbReference>
<evidence type="ECO:0000256" key="7">
    <source>
        <dbReference type="ARBA" id="ARBA00022842"/>
    </source>
</evidence>
<comment type="caution">
    <text evidence="12">The sequence shown here is derived from an EMBL/GenBank/DDBJ whole genome shotgun (WGS) entry which is preliminary data.</text>
</comment>
<organism evidence="12 13">
    <name type="scientific">Candidatus Brocadia sapporoensis</name>
    <dbReference type="NCBI Taxonomy" id="392547"/>
    <lineage>
        <taxon>Bacteria</taxon>
        <taxon>Pseudomonadati</taxon>
        <taxon>Planctomycetota</taxon>
        <taxon>Candidatus Brocadiia</taxon>
        <taxon>Candidatus Brocadiales</taxon>
        <taxon>Candidatus Brocadiaceae</taxon>
        <taxon>Candidatus Brocadia</taxon>
    </lineage>
</organism>
<accession>A0A1V6M0P4</accession>
<evidence type="ECO:0000256" key="2">
    <source>
        <dbReference type="ARBA" id="ARBA00022679"/>
    </source>
</evidence>
<evidence type="ECO:0000313" key="12">
    <source>
        <dbReference type="EMBL" id="OQD45958.1"/>
    </source>
</evidence>
<dbReference type="InterPro" id="IPR017961">
    <property type="entry name" value="DNA_pol_Y-fam_little_finger"/>
</dbReference>
<dbReference type="GO" id="GO:0042276">
    <property type="term" value="P:error-prone translesion synthesis"/>
    <property type="evidence" value="ECO:0007669"/>
    <property type="project" value="TreeGrafter"/>
</dbReference>
<dbReference type="GO" id="GO:0046872">
    <property type="term" value="F:metal ion binding"/>
    <property type="evidence" value="ECO:0007669"/>
    <property type="project" value="UniProtKB-KW"/>
</dbReference>
<dbReference type="EC" id="2.7.7.7" evidence="1"/>
<evidence type="ECO:0000256" key="5">
    <source>
        <dbReference type="ARBA" id="ARBA00022723"/>
    </source>
</evidence>
<dbReference type="GO" id="GO:0003684">
    <property type="term" value="F:damaged DNA binding"/>
    <property type="evidence" value="ECO:0007669"/>
    <property type="project" value="InterPro"/>
</dbReference>
<evidence type="ECO:0000256" key="10">
    <source>
        <dbReference type="ARBA" id="ARBA00049244"/>
    </source>
</evidence>
<gene>
    <name evidence="12" type="ORF">BIY37_05715</name>
</gene>
<proteinExistence type="predicted"/>
<sequence length="75" mass="8762">MKQTGYKGRTVTVKVRFSDFETHTRAKTLEKSINSADELRTTAFDCLRRFELKKKVRLLGVKVGCLEKYERPSHK</sequence>
<keyword evidence="7" id="KW-0460">Magnesium</keyword>
<evidence type="ECO:0000256" key="8">
    <source>
        <dbReference type="ARBA" id="ARBA00022932"/>
    </source>
</evidence>
<keyword evidence="2" id="KW-0808">Transferase</keyword>
<comment type="catalytic activity">
    <reaction evidence="10">
        <text>DNA(n) + a 2'-deoxyribonucleoside 5'-triphosphate = DNA(n+1) + diphosphate</text>
        <dbReference type="Rhea" id="RHEA:22508"/>
        <dbReference type="Rhea" id="RHEA-COMP:17339"/>
        <dbReference type="Rhea" id="RHEA-COMP:17340"/>
        <dbReference type="ChEBI" id="CHEBI:33019"/>
        <dbReference type="ChEBI" id="CHEBI:61560"/>
        <dbReference type="ChEBI" id="CHEBI:173112"/>
        <dbReference type="EC" id="2.7.7.7"/>
    </reaction>
</comment>
<dbReference type="SUPFAM" id="SSF100879">
    <property type="entry name" value="Lesion bypass DNA polymerase (Y-family), little finger domain"/>
    <property type="match status" value="1"/>
</dbReference>
<evidence type="ECO:0000256" key="9">
    <source>
        <dbReference type="ARBA" id="ARBA00023204"/>
    </source>
</evidence>
<dbReference type="GO" id="GO:0006281">
    <property type="term" value="P:DNA repair"/>
    <property type="evidence" value="ECO:0007669"/>
    <property type="project" value="UniProtKB-KW"/>
</dbReference>
<keyword evidence="9" id="KW-0234">DNA repair</keyword>
<dbReference type="PANTHER" id="PTHR11076">
    <property type="entry name" value="DNA REPAIR POLYMERASE UMUC / TRANSFERASE FAMILY MEMBER"/>
    <property type="match status" value="1"/>
</dbReference>
<keyword evidence="3" id="KW-0548">Nucleotidyltransferase</keyword>
<dbReference type="InterPro" id="IPR050116">
    <property type="entry name" value="DNA_polymerase-Y"/>
</dbReference>
<dbReference type="Proteomes" id="UP000242219">
    <property type="component" value="Unassembled WGS sequence"/>
</dbReference>
<name>A0A1V6M0P4_9BACT</name>
<dbReference type="GO" id="GO:0006260">
    <property type="term" value="P:DNA replication"/>
    <property type="evidence" value="ECO:0007669"/>
    <property type="project" value="UniProtKB-KW"/>
</dbReference>
<dbReference type="AlphaFoldDB" id="A0A1V6M0P4"/>
<evidence type="ECO:0000256" key="6">
    <source>
        <dbReference type="ARBA" id="ARBA00022763"/>
    </source>
</evidence>
<dbReference type="FunFam" id="3.30.1490.100:FF:000004">
    <property type="entry name" value="DNA polymerase IV"/>
    <property type="match status" value="1"/>
</dbReference>
<evidence type="ECO:0000256" key="1">
    <source>
        <dbReference type="ARBA" id="ARBA00012417"/>
    </source>
</evidence>
<keyword evidence="5" id="KW-0479">Metal-binding</keyword>
<dbReference type="Pfam" id="PF11799">
    <property type="entry name" value="IMS_C"/>
    <property type="match status" value="1"/>
</dbReference>
<evidence type="ECO:0000256" key="4">
    <source>
        <dbReference type="ARBA" id="ARBA00022705"/>
    </source>
</evidence>
<evidence type="ECO:0000313" key="13">
    <source>
        <dbReference type="Proteomes" id="UP000242219"/>
    </source>
</evidence>
<evidence type="ECO:0000256" key="3">
    <source>
        <dbReference type="ARBA" id="ARBA00022695"/>
    </source>
</evidence>
<dbReference type="Gene3D" id="3.30.1490.100">
    <property type="entry name" value="DNA polymerase, Y-family, little finger domain"/>
    <property type="match status" value="1"/>
</dbReference>
<reference evidence="12 13" key="1">
    <citation type="journal article" date="2016" name="Genome Announc.">
        <title>Draft Genome Sequence of the Anaerobic Ammonium-Oxidizing Bacterium 'Candidatus Brocadia sp. 40'.</title>
        <authorList>
            <person name="Ali M."/>
            <person name="Haroon M.F."/>
            <person name="Narita Y."/>
            <person name="Zhang L."/>
            <person name="Rangel Shaw D."/>
            <person name="Okabe S."/>
            <person name="Saikaly P.E."/>
        </authorList>
    </citation>
    <scope>NUCLEOTIDE SEQUENCE [LARGE SCALE GENOMIC DNA]</scope>
    <source>
        <strain evidence="12 13">40</strain>
    </source>
</reference>
<keyword evidence="4" id="KW-0235">DNA replication</keyword>
<dbReference type="InterPro" id="IPR036775">
    <property type="entry name" value="DNA_pol_Y-fam_lit_finger_sf"/>
</dbReference>
<protein>
    <recommendedName>
        <fullName evidence="1">DNA-directed DNA polymerase</fullName>
        <ecNumber evidence="1">2.7.7.7</ecNumber>
    </recommendedName>
</protein>